<evidence type="ECO:0000313" key="2">
    <source>
        <dbReference type="Proteomes" id="UP000616769"/>
    </source>
</evidence>
<protein>
    <submittedName>
        <fullName evidence="1">Uncharacterized protein</fullName>
    </submittedName>
</protein>
<dbReference type="VEuPathDB" id="VectorBase:SSCA001809"/>
<sequence>MPPSIHSVGARSVTSITTNRSRTLLGSRKTKLHWWEQRPILSNAFFIDLQKGSYLAAIFTLLESILQIALSIFDLYCLIEAAPGTKHSRNFGISFMFVYSGNQHSKSSLFEKLHFRLLKEESVGVIKTNIID</sequence>
<proteinExistence type="predicted"/>
<accession>A0A132A166</accession>
<dbReference type="AlphaFoldDB" id="A0A132A166"/>
<reference evidence="1 2" key="1">
    <citation type="journal article" date="2015" name="Parasit. Vectors">
        <title>Draft genome of the scabies mite.</title>
        <authorList>
            <person name="Rider S.D.Jr."/>
            <person name="Morgan M.S."/>
            <person name="Arlian L.G."/>
        </authorList>
    </citation>
    <scope>NUCLEOTIDE SEQUENCE [LARGE SCALE GENOMIC DNA]</scope>
    <source>
        <strain evidence="1">Arlian Lab</strain>
    </source>
</reference>
<gene>
    <name evidence="1" type="ORF">QR98_0032600</name>
</gene>
<organism evidence="1 2">
    <name type="scientific">Sarcoptes scabiei</name>
    <name type="common">Itch mite</name>
    <name type="synonym">Acarus scabiei</name>
    <dbReference type="NCBI Taxonomy" id="52283"/>
    <lineage>
        <taxon>Eukaryota</taxon>
        <taxon>Metazoa</taxon>
        <taxon>Ecdysozoa</taxon>
        <taxon>Arthropoda</taxon>
        <taxon>Chelicerata</taxon>
        <taxon>Arachnida</taxon>
        <taxon>Acari</taxon>
        <taxon>Acariformes</taxon>
        <taxon>Sarcoptiformes</taxon>
        <taxon>Astigmata</taxon>
        <taxon>Psoroptidia</taxon>
        <taxon>Sarcoptoidea</taxon>
        <taxon>Sarcoptidae</taxon>
        <taxon>Sarcoptinae</taxon>
        <taxon>Sarcoptes</taxon>
    </lineage>
</organism>
<dbReference type="Proteomes" id="UP000616769">
    <property type="component" value="Unassembled WGS sequence"/>
</dbReference>
<dbReference type="EMBL" id="JXLN01009968">
    <property type="protein sequence ID" value="KPM04806.1"/>
    <property type="molecule type" value="Genomic_DNA"/>
</dbReference>
<dbReference type="OrthoDB" id="8174021at2759"/>
<comment type="caution">
    <text evidence="1">The sequence shown here is derived from an EMBL/GenBank/DDBJ whole genome shotgun (WGS) entry which is preliminary data.</text>
</comment>
<evidence type="ECO:0000313" key="1">
    <source>
        <dbReference type="EMBL" id="KPM04806.1"/>
    </source>
</evidence>
<name>A0A132A166_SARSC</name>